<feature type="compositionally biased region" description="Low complexity" evidence="1">
    <location>
        <begin position="211"/>
        <end position="223"/>
    </location>
</feature>
<feature type="region of interest" description="Disordered" evidence="1">
    <location>
        <begin position="810"/>
        <end position="839"/>
    </location>
</feature>
<keyword evidence="3" id="KW-1185">Reference proteome</keyword>
<proteinExistence type="predicted"/>
<feature type="compositionally biased region" description="Low complexity" evidence="1">
    <location>
        <begin position="853"/>
        <end position="862"/>
    </location>
</feature>
<feature type="compositionally biased region" description="Polar residues" evidence="1">
    <location>
        <begin position="344"/>
        <end position="364"/>
    </location>
</feature>
<feature type="compositionally biased region" description="Polar residues" evidence="1">
    <location>
        <begin position="251"/>
        <end position="270"/>
    </location>
</feature>
<sequence length="1008" mass="107319">MGLTITATFEKQGIYFAGDTLECHIRFSNERSAQPLTVAVNHNGHNSLSADRALSQAVASLPYTMSTTSAAAGTTVSRISSRKTTGRIVSPFSAASVVGASARRSGASEALFAGIDGYSSEHSRTPPLPLFSSDSRRYSATANTRESTSRLQNAVGRPNRISNASTDARAAIINRAQERSSETQDIHFQGIQSGLAAFPSLDEGPAEYEQAASASSASASASARPNGPRSVRAPNGRGVTDAYRIDGSGAKGSSLSPTPTTKSQVQQQPRNGYDTGLSIQLPGPGGGRQSRMSASSVLSTPTTSFSSWLPFGGKQQQQQQQPQLGTYPSRKPTYGGTNDGAPSETGSSGLLSNLWKNLSGGSNPPSRPGTRAGTMTEDDLGIEKLAIGFAEASGSLVLSTSYIKPEQMELLLMHKGTDYGSKGHKLDPPIGGGLGGWVPGGTSGHASSRAQKSLPLLISSPTVLFSELVLAPGDSQTFSLTMRLPESLPPSFRGRSACIYYDLVIVAKRSMLEASSYVARIPFRVSAHVGPTGAPKKFAFERPIRMSPNSSQLTFQESNLVSTPRNVSPSLAVDGDELSQTSADSIDSCCSDASGRLSAENIDRAYSQLAESLFLQSLLQRSADKGISKSDANLDSDAKVPSMDLSANTQLPEMGAEVSKANIQNICRRRAPVSFSLSQEGCTLASVWLPKRTFQLGDMVAGRVDIHHAGLIRVYQISIWLESIELVGNQFANYEPAQTEELTRKVFAEHHGFCRGNSTVGFSLATSPSAASSFESQLVSNVWQLRIELIISFDKSTGFDMALSAATPFPPSQNHQAKSPNLNISTTLPSSSDHSSYGFGNAQDREAASVFSLASAPTSPSLSSPPPVMPLFGSAQQSKSGLRSGRLRSSTVVGNYMHHQLPTPRIVSRSADMPMESLGKMDSDANARLLPLSGGFSRYSFDYQQLPSAHRSSIDNNPQTVRRRFDVASQVKTQTLSCTVPIQMHPSLNRTHADGQKDSYTVDLTKRS</sequence>
<feature type="compositionally biased region" description="Polar residues" evidence="1">
    <location>
        <begin position="138"/>
        <end position="152"/>
    </location>
</feature>
<evidence type="ECO:0000313" key="2">
    <source>
        <dbReference type="EMBL" id="KAJ1642062.1"/>
    </source>
</evidence>
<feature type="region of interest" description="Disordered" evidence="1">
    <location>
        <begin position="206"/>
        <end position="375"/>
    </location>
</feature>
<name>A0A9W8CFT2_9FUNG</name>
<feature type="region of interest" description="Disordered" evidence="1">
    <location>
        <begin position="988"/>
        <end position="1008"/>
    </location>
</feature>
<dbReference type="PANTHER" id="PTHR12507">
    <property type="entry name" value="REDUCED GROWTH PHENOTYPE 1 RGP1, YEAST -RELATED"/>
    <property type="match status" value="1"/>
</dbReference>
<dbReference type="InterPro" id="IPR014752">
    <property type="entry name" value="Arrestin-like_C"/>
</dbReference>
<evidence type="ECO:0000256" key="1">
    <source>
        <dbReference type="SAM" id="MobiDB-lite"/>
    </source>
</evidence>
<protein>
    <submittedName>
        <fullName evidence="2">Golgi membrane exchange factor (Ric1p-Rgp1p) subunit</fullName>
    </submittedName>
</protein>
<feature type="compositionally biased region" description="Polar residues" evidence="1">
    <location>
        <begin position="290"/>
        <end position="307"/>
    </location>
</feature>
<dbReference type="Proteomes" id="UP001145021">
    <property type="component" value="Unassembled WGS sequence"/>
</dbReference>
<organism evidence="2 3">
    <name type="scientific">Coemansia asiatica</name>
    <dbReference type="NCBI Taxonomy" id="1052880"/>
    <lineage>
        <taxon>Eukaryota</taxon>
        <taxon>Fungi</taxon>
        <taxon>Fungi incertae sedis</taxon>
        <taxon>Zoopagomycota</taxon>
        <taxon>Kickxellomycotina</taxon>
        <taxon>Kickxellomycetes</taxon>
        <taxon>Kickxellales</taxon>
        <taxon>Kickxellaceae</taxon>
        <taxon>Coemansia</taxon>
    </lineage>
</organism>
<feature type="compositionally biased region" description="Polar residues" evidence="1">
    <location>
        <begin position="812"/>
        <end position="824"/>
    </location>
</feature>
<accession>A0A9W8CFT2</accession>
<gene>
    <name evidence="2" type="primary">RGP1</name>
    <name evidence="2" type="ORF">LPJ64_006051</name>
</gene>
<evidence type="ECO:0000313" key="3">
    <source>
        <dbReference type="Proteomes" id="UP001145021"/>
    </source>
</evidence>
<dbReference type="EMBL" id="JANBOH010000497">
    <property type="protein sequence ID" value="KAJ1642062.1"/>
    <property type="molecule type" value="Genomic_DNA"/>
</dbReference>
<feature type="region of interest" description="Disordered" evidence="1">
    <location>
        <begin position="118"/>
        <end position="167"/>
    </location>
</feature>
<dbReference type="Pfam" id="PF08737">
    <property type="entry name" value="Rgp1"/>
    <property type="match status" value="1"/>
</dbReference>
<comment type="caution">
    <text evidence="2">The sequence shown here is derived from an EMBL/GenBank/DDBJ whole genome shotgun (WGS) entry which is preliminary data.</text>
</comment>
<dbReference type="AlphaFoldDB" id="A0A9W8CFT2"/>
<reference evidence="2" key="1">
    <citation type="submission" date="2022-07" db="EMBL/GenBank/DDBJ databases">
        <title>Phylogenomic reconstructions and comparative analyses of Kickxellomycotina fungi.</title>
        <authorList>
            <person name="Reynolds N.K."/>
            <person name="Stajich J.E."/>
            <person name="Barry K."/>
            <person name="Grigoriev I.V."/>
            <person name="Crous P."/>
            <person name="Smith M.E."/>
        </authorList>
    </citation>
    <scope>NUCLEOTIDE SEQUENCE</scope>
    <source>
        <strain evidence="2">NBRC 105413</strain>
    </source>
</reference>
<dbReference type="InterPro" id="IPR014848">
    <property type="entry name" value="Rgp1"/>
</dbReference>
<feature type="compositionally biased region" description="Low complexity" evidence="1">
    <location>
        <begin position="825"/>
        <end position="836"/>
    </location>
</feature>
<dbReference type="Gene3D" id="2.60.40.640">
    <property type="match status" value="1"/>
</dbReference>
<feature type="region of interest" description="Disordered" evidence="1">
    <location>
        <begin position="853"/>
        <end position="886"/>
    </location>
</feature>